<evidence type="ECO:0000313" key="2">
    <source>
        <dbReference type="EMBL" id="MFB2838018.1"/>
    </source>
</evidence>
<keyword evidence="1" id="KW-0175">Coiled coil</keyword>
<sequence>MTGIIGAVSPGEAAAVQEQYLRLLEQLLQLTAQDTDLSEKKSGVQIFDGERLIAEYPDREPQSEQVNSDLTSQMVQLSTTPVGGVVEGANNKKVEVDGRVVMQSNNNGQVTVNKLLEFEDLAKSFAGTIAPPNSQPKPSIKSKTPQQMAEIATEIIQNRTSSSPEQNNSKNVSYEGFLDNAEIAAFQQPIEQQQVERGSDIVNRSLAQLPESNTKRLADSYTQEIQSLLRLLQNQERQINQLQTSVGELTIQLKQQRLSQPENKSWWSQAKTTLLNNWNNWKQFQQQHQAASVIRQLYTQQTFGNNKVLQLAEYRIERSGKNYTLSDHSGQVIMQFSSTSLGVRVDTQNTKLSSKNYQDIERLKIQQSRREQPDGAFSHPGADLATSEIEYYIRARKIASRLLEYATRKGQNITLDGQFSYKWKASVDGEVQIYAKDGRGLILAQVGDKILCRMSDRDLGYFEKALEKIRSQETSHDNTLFSSSHKKHGLER</sequence>
<gene>
    <name evidence="2" type="ORF">ACE1CA_26250</name>
</gene>
<name>A0ABV4WSE5_9CYAN</name>
<proteinExistence type="predicted"/>
<evidence type="ECO:0000313" key="3">
    <source>
        <dbReference type="Proteomes" id="UP001576780"/>
    </source>
</evidence>
<accession>A0ABV4WSE5</accession>
<keyword evidence="3" id="KW-1185">Reference proteome</keyword>
<reference evidence="2 3" key="1">
    <citation type="submission" date="2024-09" db="EMBL/GenBank/DDBJ databases">
        <title>Floridaenema gen nov. (Aerosakkonemataceae, Aerosakkonematales ord. nov., Cyanobacteria) from benthic tropical and subtropical fresh waters, with the description of four new species.</title>
        <authorList>
            <person name="Moretto J.A."/>
            <person name="Berthold D.E."/>
            <person name="Lefler F.W."/>
            <person name="Huang I.-S."/>
            <person name="Laughinghouse H. IV."/>
        </authorList>
    </citation>
    <scope>NUCLEOTIDE SEQUENCE [LARGE SCALE GENOMIC DNA]</scope>
    <source>
        <strain evidence="2 3">BLCC-F167</strain>
    </source>
</reference>
<dbReference type="EMBL" id="JBHFNT010000231">
    <property type="protein sequence ID" value="MFB2838018.1"/>
    <property type="molecule type" value="Genomic_DNA"/>
</dbReference>
<organism evidence="2 3">
    <name type="scientific">Floridaenema evergladense BLCC-F167</name>
    <dbReference type="NCBI Taxonomy" id="3153639"/>
    <lineage>
        <taxon>Bacteria</taxon>
        <taxon>Bacillati</taxon>
        <taxon>Cyanobacteriota</taxon>
        <taxon>Cyanophyceae</taxon>
        <taxon>Oscillatoriophycideae</taxon>
        <taxon>Aerosakkonematales</taxon>
        <taxon>Aerosakkonemataceae</taxon>
        <taxon>Floridanema</taxon>
        <taxon>Floridanema evergladense</taxon>
    </lineage>
</organism>
<protein>
    <submittedName>
        <fullName evidence="2">Uncharacterized protein</fullName>
    </submittedName>
</protein>
<feature type="coiled-coil region" evidence="1">
    <location>
        <begin position="218"/>
        <end position="252"/>
    </location>
</feature>
<comment type="caution">
    <text evidence="2">The sequence shown here is derived from an EMBL/GenBank/DDBJ whole genome shotgun (WGS) entry which is preliminary data.</text>
</comment>
<dbReference type="Proteomes" id="UP001576780">
    <property type="component" value="Unassembled WGS sequence"/>
</dbReference>
<evidence type="ECO:0000256" key="1">
    <source>
        <dbReference type="SAM" id="Coils"/>
    </source>
</evidence>
<dbReference type="RefSeq" id="WP_413280355.1">
    <property type="nucleotide sequence ID" value="NZ_JBHFNT010000231.1"/>
</dbReference>